<feature type="domain" description="DUF6795" evidence="1">
    <location>
        <begin position="15"/>
        <end position="118"/>
    </location>
</feature>
<dbReference type="AlphaFoldDB" id="A0A160TFU6"/>
<sequence length="148" mass="16523">MSLFEPKKVCLFSAISGVITLNGEPAKGAHVKRIVEKFYSSGHNTDETMTDDNGYFELPAVFDQSFLGKFLPGEFSIPQQIFVTYGGEEYPVWQGVKRTIEENAESRGKPLEVQCELIKPLEAIWVNGGGYVTSCTWDVEPDDTSWGF</sequence>
<dbReference type="InterPro" id="IPR046474">
    <property type="entry name" value="DUF6795"/>
</dbReference>
<protein>
    <recommendedName>
        <fullName evidence="1">DUF6795 domain-containing protein</fullName>
    </recommendedName>
</protein>
<proteinExistence type="predicted"/>
<accession>A0A160TFU6</accession>
<evidence type="ECO:0000313" key="2">
    <source>
        <dbReference type="EMBL" id="CUS42973.1"/>
    </source>
</evidence>
<dbReference type="Pfam" id="PF20598">
    <property type="entry name" value="DUF6795"/>
    <property type="match status" value="1"/>
</dbReference>
<organism evidence="2">
    <name type="scientific">hydrothermal vent metagenome</name>
    <dbReference type="NCBI Taxonomy" id="652676"/>
    <lineage>
        <taxon>unclassified sequences</taxon>
        <taxon>metagenomes</taxon>
        <taxon>ecological metagenomes</taxon>
    </lineage>
</organism>
<gene>
    <name evidence="2" type="ORF">MGWOODY_Tha323</name>
</gene>
<name>A0A160TFU6_9ZZZZ</name>
<dbReference type="EMBL" id="CZQC01000073">
    <property type="protein sequence ID" value="CUS42973.1"/>
    <property type="molecule type" value="Genomic_DNA"/>
</dbReference>
<reference evidence="2" key="1">
    <citation type="submission" date="2015-10" db="EMBL/GenBank/DDBJ databases">
        <authorList>
            <person name="Gilbert D.G."/>
        </authorList>
    </citation>
    <scope>NUCLEOTIDE SEQUENCE</scope>
</reference>
<evidence type="ECO:0000259" key="1">
    <source>
        <dbReference type="Pfam" id="PF20598"/>
    </source>
</evidence>